<protein>
    <submittedName>
        <fullName evidence="2">Uncharacterized protein</fullName>
    </submittedName>
</protein>
<evidence type="ECO:0000256" key="1">
    <source>
        <dbReference type="SAM" id="MobiDB-lite"/>
    </source>
</evidence>
<sequence length="104" mass="11566">MSRKSDGGAIWPRRLITYGIKADGLHGLLITTEETLVQFSREKLIRQTFLPRLDFADDMESMEGRTEPGPLMAESDESSGGSPAEEESSSLALQLLVRPRQPFD</sequence>
<dbReference type="GeneID" id="64655713"/>
<keyword evidence="3" id="KW-1185">Reference proteome</keyword>
<name>A0AAD4HNR1_9AGAM</name>
<dbReference type="EMBL" id="JABBWK010000019">
    <property type="protein sequence ID" value="KAG1901964.1"/>
    <property type="molecule type" value="Genomic_DNA"/>
</dbReference>
<organism evidence="2 3">
    <name type="scientific">Suillus fuscotomentosus</name>
    <dbReference type="NCBI Taxonomy" id="1912939"/>
    <lineage>
        <taxon>Eukaryota</taxon>
        <taxon>Fungi</taxon>
        <taxon>Dikarya</taxon>
        <taxon>Basidiomycota</taxon>
        <taxon>Agaricomycotina</taxon>
        <taxon>Agaricomycetes</taxon>
        <taxon>Agaricomycetidae</taxon>
        <taxon>Boletales</taxon>
        <taxon>Suillineae</taxon>
        <taxon>Suillaceae</taxon>
        <taxon>Suillus</taxon>
    </lineage>
</organism>
<feature type="region of interest" description="Disordered" evidence="1">
    <location>
        <begin position="56"/>
        <end position="104"/>
    </location>
</feature>
<accession>A0AAD4HNR1</accession>
<comment type="caution">
    <text evidence="2">The sequence shown here is derived from an EMBL/GenBank/DDBJ whole genome shotgun (WGS) entry which is preliminary data.</text>
</comment>
<reference evidence="2" key="1">
    <citation type="journal article" date="2020" name="New Phytol.">
        <title>Comparative genomics reveals dynamic genome evolution in host specialist ectomycorrhizal fungi.</title>
        <authorList>
            <person name="Lofgren L.A."/>
            <person name="Nguyen N.H."/>
            <person name="Vilgalys R."/>
            <person name="Ruytinx J."/>
            <person name="Liao H.L."/>
            <person name="Branco S."/>
            <person name="Kuo A."/>
            <person name="LaButti K."/>
            <person name="Lipzen A."/>
            <person name="Andreopoulos W."/>
            <person name="Pangilinan J."/>
            <person name="Riley R."/>
            <person name="Hundley H."/>
            <person name="Na H."/>
            <person name="Barry K."/>
            <person name="Grigoriev I.V."/>
            <person name="Stajich J.E."/>
            <person name="Kennedy P.G."/>
        </authorList>
    </citation>
    <scope>NUCLEOTIDE SEQUENCE</scope>
    <source>
        <strain evidence="2">FC203</strain>
    </source>
</reference>
<gene>
    <name evidence="2" type="ORF">F5891DRAFT_1026522</name>
</gene>
<proteinExistence type="predicted"/>
<dbReference type="Proteomes" id="UP001195769">
    <property type="component" value="Unassembled WGS sequence"/>
</dbReference>
<dbReference type="RefSeq" id="XP_041227539.1">
    <property type="nucleotide sequence ID" value="XM_041361415.1"/>
</dbReference>
<evidence type="ECO:0000313" key="3">
    <source>
        <dbReference type="Proteomes" id="UP001195769"/>
    </source>
</evidence>
<dbReference type="AlphaFoldDB" id="A0AAD4HNR1"/>
<evidence type="ECO:0000313" key="2">
    <source>
        <dbReference type="EMBL" id="KAG1901964.1"/>
    </source>
</evidence>